<dbReference type="Pfam" id="PF20693">
    <property type="entry name" value="YobI-ATPase"/>
    <property type="match status" value="1"/>
</dbReference>
<keyword evidence="1" id="KW-0175">Coiled coil</keyword>
<dbReference type="AlphaFoldDB" id="Q8DT19"/>
<evidence type="ECO:0000256" key="2">
    <source>
        <dbReference type="SAM" id="Phobius"/>
    </source>
</evidence>
<sequence>MTQIFKKLTPINDADIEQAHIDAINFAIEDKDVLNVAVSGNYGSGKSSFIETYKEKFNNKKKKFLHVSLAHFNSEDGNTERQQSNSGTDKAAPKDNILEGKIVNQLLHQIDADKIPLTIFKSKQHPKKRQILGWFILLTILILSMLALWTFPNLSWDSWIKQVLVILLIISISVLIYQLMKLQFYRKLFKSITFKGASVSGEIEIFGKSDASYFDKYLDDVLYLFDNCQSDIIVFEDIDRFETNLIFSKLKEINTLVNNKRKARGEDNKLLFMYLVKDEMFISKERTKFFDFIIPVIPAITASNSREKFSEILADLGCEEDFEGSFLQKISIYIDDLRLVTNICNEYVLYKNNLTGEESANKLKLSNEKLFAMIVYKNVFPKDFSELQVGSGFIHRFFQEKDKLREEQLHDINQQISEIEQKILSAGNEALNNELELYSSILKVPNNRAVLKVNNKFEYEFENRLGFIAELLKEDAEIVSYENYSSAYSGYNVRNETKETIFEILDSEQANFESRLENIKNKSLIESFNNEIDAFQKKKQEIQHQKLANLITREKINSIANEEEFEYIKYNPQFSMITFLIRNGHIDESYPDYITYFYPNSLNREDKEFIMAVQGEEKLPWDYHLTNITEIYNNRLDTSDFEQEKILNYSLLEYTMTRKGILDQEERLRLYFVENRLSFLLSFFQQVPIEGQINTVLDILKYNPNLLELLVVSDDILDKDRYAVFQRILFFVDLTQEILSDKYQKLVSDFISHNWLQLWEEYLSTELRDEMKVKRNLTYLTVKIDRFDFIQEQEYGSIGKTVYENSLYQLNSSNIKNLLLYLDYNLDNDDIKHRNFSIINSDNKFAHLLDYVKENMGDYVKVIVEQSEGEIKDKLEYIYYVLNHEDISDETKTKYLTCVDDNILSLSEIDDMPMTDEAIKLNKAVFDTKNVLNYFAKYGTWNELLINFVNSKDNFNFDNKIFEEESKEEQEKFFLETAKCSELNNNYYEAIMSSISWKFTVFPTEKISDKKIDILIETKSIEFSSAILSNLRDSYPASVIKYILKYLDDYSDNIDNVYNENEILEVLDQDIPLEKAKILVDKFNSTISIKDKKYNSALLAYIIENKFNVEDLPMLLEKYQIFDTTVQEVILQKAKSDIEIILDNAYPIDKNLLSLLIKDDDIDLDDRRLLYSRNIPHDSVEEVLEDLCFLSLFEEYQQIISEHRSINVPATEYNQNLLKFLQDKECFKSFDIDPNDEENYKIGFKEKLK</sequence>
<gene>
    <name evidence="4" type="ordered locus">SMU_1577c</name>
</gene>
<keyword evidence="2" id="KW-0472">Membrane</keyword>
<dbReference type="HOGENOM" id="CLU_005044_0_0_9"/>
<dbReference type="PATRIC" id="fig|210007.7.peg.1404"/>
<feature type="transmembrane region" description="Helical" evidence="2">
    <location>
        <begin position="131"/>
        <end position="151"/>
    </location>
</feature>
<name>Q8DT19_STRMU</name>
<keyword evidence="2" id="KW-0812">Transmembrane</keyword>
<dbReference type="STRING" id="210007.SMU_1577c"/>
<dbReference type="OrthoDB" id="1701659at2"/>
<proteinExistence type="predicted"/>
<dbReference type="KEGG" id="smu:SMU_1577c"/>
<keyword evidence="2" id="KW-1133">Transmembrane helix</keyword>
<organism evidence="4 5">
    <name type="scientific">Streptococcus mutans serotype c (strain ATCC 700610 / UA159)</name>
    <dbReference type="NCBI Taxonomy" id="210007"/>
    <lineage>
        <taxon>Bacteria</taxon>
        <taxon>Bacillati</taxon>
        <taxon>Bacillota</taxon>
        <taxon>Bacilli</taxon>
        <taxon>Lactobacillales</taxon>
        <taxon>Streptococcaceae</taxon>
        <taxon>Streptococcus</taxon>
    </lineage>
</organism>
<evidence type="ECO:0000313" key="5">
    <source>
        <dbReference type="Proteomes" id="UP000002512"/>
    </source>
</evidence>
<feature type="transmembrane region" description="Helical" evidence="2">
    <location>
        <begin position="163"/>
        <end position="180"/>
    </location>
</feature>
<evidence type="ECO:0000313" key="4">
    <source>
        <dbReference type="EMBL" id="AAN59222.1"/>
    </source>
</evidence>
<dbReference type="eggNOG" id="COG5290">
    <property type="taxonomic scope" value="Bacteria"/>
</dbReference>
<feature type="coiled-coil region" evidence="1">
    <location>
        <begin position="502"/>
        <end position="545"/>
    </location>
</feature>
<dbReference type="InterPro" id="IPR048428">
    <property type="entry name" value="YobI-NTPase"/>
</dbReference>
<protein>
    <recommendedName>
        <fullName evidence="3">YobI-like P-loop NTPase domain-containing protein</fullName>
    </recommendedName>
</protein>
<keyword evidence="5" id="KW-1185">Reference proteome</keyword>
<evidence type="ECO:0000256" key="1">
    <source>
        <dbReference type="SAM" id="Coils"/>
    </source>
</evidence>
<accession>Q8DT19</accession>
<dbReference type="InterPro" id="IPR027417">
    <property type="entry name" value="P-loop_NTPase"/>
</dbReference>
<dbReference type="SUPFAM" id="SSF52540">
    <property type="entry name" value="P-loop containing nucleoside triphosphate hydrolases"/>
    <property type="match status" value="1"/>
</dbReference>
<evidence type="ECO:0000259" key="3">
    <source>
        <dbReference type="Pfam" id="PF20693"/>
    </source>
</evidence>
<dbReference type="Proteomes" id="UP000002512">
    <property type="component" value="Chromosome"/>
</dbReference>
<reference evidence="4 5" key="1">
    <citation type="journal article" date="2002" name="Proc. Natl. Acad. Sci. U.S.A.">
        <title>Genome sequence of Streptococcus mutans UA159, a cariogenic dental pathogen.</title>
        <authorList>
            <person name="Ajdic D."/>
            <person name="McShan W.M."/>
            <person name="McLaughlin R.E."/>
            <person name="Savic G."/>
            <person name="Chang J."/>
            <person name="Carson M.B."/>
            <person name="Primeaux C."/>
            <person name="Tian R."/>
            <person name="Kenton S."/>
            <person name="Jia H."/>
            <person name="Lin S."/>
            <person name="Qian Y."/>
            <person name="Li S."/>
            <person name="Zhu H."/>
            <person name="Najar F."/>
            <person name="Lai H."/>
            <person name="White J."/>
            <person name="Roe B.A."/>
            <person name="Ferretti J.J."/>
        </authorList>
    </citation>
    <scope>NUCLEOTIDE SEQUENCE [LARGE SCALE GENOMIC DNA]</scope>
    <source>
        <strain evidence="5">ATCC 700610 / UA159</strain>
    </source>
</reference>
<feature type="domain" description="YobI-like P-loop NTPase" evidence="3">
    <location>
        <begin position="21"/>
        <end position="395"/>
    </location>
</feature>
<dbReference type="RefSeq" id="WP_002262809.1">
    <property type="nucleotide sequence ID" value="NC_004350.2"/>
</dbReference>
<dbReference type="EMBL" id="AE014133">
    <property type="protein sequence ID" value="AAN59222.1"/>
    <property type="molecule type" value="Genomic_DNA"/>
</dbReference>